<dbReference type="InterPro" id="IPR008780">
    <property type="entry name" value="Plasmodium_Vir"/>
</dbReference>
<feature type="compositionally biased region" description="Polar residues" evidence="1">
    <location>
        <begin position="219"/>
        <end position="233"/>
    </location>
</feature>
<evidence type="ECO:0000256" key="1">
    <source>
        <dbReference type="SAM" id="MobiDB-lite"/>
    </source>
</evidence>
<evidence type="ECO:0000313" key="2">
    <source>
        <dbReference type="EMBL" id="GAB69401.1"/>
    </source>
</evidence>
<dbReference type="Pfam" id="PF05795">
    <property type="entry name" value="Plasmodium_Vir"/>
    <property type="match status" value="1"/>
</dbReference>
<feature type="region of interest" description="Disordered" evidence="1">
    <location>
        <begin position="214"/>
        <end position="233"/>
    </location>
</feature>
<dbReference type="PhylomeDB" id="K6UF33"/>
<dbReference type="KEGG" id="pcy:PCYB_001490"/>
<sequence>MATVQGGDSLELPSGKIYAQLNAGSGCSKESGWQSYSERVRKAVESTLYIFGIDKNFASDIAKSWCYLCTQSGENSSPHDTYCYFLYYWIGGNVMKRKQNHQEFKTVMKAIYKALNVGESMCKCSTAPYDIYKIVFDQSKELFDYSYNYGTMGKISEGWSELCGEKYRSYRQKITDVYGKIQGCREDDDSDCTEIEKKYKDYFKGKELNLECSKAGEPQSPSLPQTNEDQPGIVTTLNVHSGPGLADMPGPKHEKGKYRVELYLK</sequence>
<dbReference type="Proteomes" id="UP000006319">
    <property type="component" value="Unassembled WGS sequence"/>
</dbReference>
<dbReference type="RefSeq" id="XP_004227619.1">
    <property type="nucleotide sequence ID" value="XM_004227571.1"/>
</dbReference>
<dbReference type="AlphaFoldDB" id="K6UF33"/>
<organism evidence="2 3">
    <name type="scientific">Plasmodium cynomolgi (strain B)</name>
    <dbReference type="NCBI Taxonomy" id="1120755"/>
    <lineage>
        <taxon>Eukaryota</taxon>
        <taxon>Sar</taxon>
        <taxon>Alveolata</taxon>
        <taxon>Apicomplexa</taxon>
        <taxon>Aconoidasida</taxon>
        <taxon>Haemosporida</taxon>
        <taxon>Plasmodiidae</taxon>
        <taxon>Plasmodium</taxon>
        <taxon>Plasmodium (Plasmodium)</taxon>
    </lineage>
</organism>
<dbReference type="VEuPathDB" id="PlasmoDB:PCYB_001490"/>
<dbReference type="OrthoDB" id="383226at2759"/>
<keyword evidence="3" id="KW-1185">Reference proteome</keyword>
<evidence type="ECO:0008006" key="4">
    <source>
        <dbReference type="Google" id="ProtNLM"/>
    </source>
</evidence>
<protein>
    <recommendedName>
        <fullName evidence="4">KIR-like CYIR protein</fullName>
    </recommendedName>
</protein>
<proteinExistence type="predicted"/>
<reference evidence="2 3" key="1">
    <citation type="journal article" date="2012" name="Nat. Genet.">
        <title>Plasmodium cynomolgi genome sequences provide insight into Plasmodium vivax and the monkey malaria clade.</title>
        <authorList>
            <person name="Tachibana S."/>
            <person name="Sullivan S.A."/>
            <person name="Kawai S."/>
            <person name="Nakamura S."/>
            <person name="Kim H.R."/>
            <person name="Goto N."/>
            <person name="Arisue N."/>
            <person name="Palacpac N.M.Q."/>
            <person name="Honma H."/>
            <person name="Yagi M."/>
            <person name="Tougan T."/>
            <person name="Katakai Y."/>
            <person name="Kaneko O."/>
            <person name="Mita T."/>
            <person name="Kita K."/>
            <person name="Yasutomi Y."/>
            <person name="Sutton P.L."/>
            <person name="Shakhbatyan R."/>
            <person name="Horii T."/>
            <person name="Yasunaga T."/>
            <person name="Barnwell J.W."/>
            <person name="Escalante A.A."/>
            <person name="Carlton J.M."/>
            <person name="Tanabe K."/>
        </authorList>
    </citation>
    <scope>NUCLEOTIDE SEQUENCE [LARGE SCALE GENOMIC DNA]</scope>
    <source>
        <strain evidence="2 3">B</strain>
    </source>
</reference>
<name>K6UF33_PLACD</name>
<dbReference type="EMBL" id="DF157126">
    <property type="protein sequence ID" value="GAB69401.1"/>
    <property type="molecule type" value="Genomic_DNA"/>
</dbReference>
<dbReference type="GeneID" id="14695942"/>
<gene>
    <name evidence="2" type="ORF">PCYB_001490</name>
</gene>
<accession>K6UF33</accession>
<evidence type="ECO:0000313" key="3">
    <source>
        <dbReference type="Proteomes" id="UP000006319"/>
    </source>
</evidence>